<reference evidence="2 3" key="1">
    <citation type="submission" date="2019-06" db="EMBL/GenBank/DDBJ databases">
        <title>A novel species of marine bacteria.</title>
        <authorList>
            <person name="Wang Y."/>
        </authorList>
    </citation>
    <scope>NUCLEOTIDE SEQUENCE [LARGE SCALE GENOMIC DNA]</scope>
    <source>
        <strain evidence="2 3">MA1-10</strain>
    </source>
</reference>
<comment type="caution">
    <text evidence="2">The sequence shown here is derived from an EMBL/GenBank/DDBJ whole genome shotgun (WGS) entry which is preliminary data.</text>
</comment>
<protein>
    <submittedName>
        <fullName evidence="2">Uncharacterized protein</fullName>
    </submittedName>
</protein>
<keyword evidence="3" id="KW-1185">Reference proteome</keyword>
<proteinExistence type="predicted"/>
<keyword evidence="1" id="KW-0812">Transmembrane</keyword>
<name>A0A545SWJ8_9RHOB</name>
<accession>A0A545SWJ8</accession>
<evidence type="ECO:0000256" key="1">
    <source>
        <dbReference type="SAM" id="Phobius"/>
    </source>
</evidence>
<feature type="transmembrane region" description="Helical" evidence="1">
    <location>
        <begin position="35"/>
        <end position="55"/>
    </location>
</feature>
<dbReference type="RefSeq" id="WP_142853073.1">
    <property type="nucleotide sequence ID" value="NZ_FXWW01000001.1"/>
</dbReference>
<organism evidence="2 3">
    <name type="scientific">Aliiroseovarius halocynthiae</name>
    <dbReference type="NCBI Taxonomy" id="985055"/>
    <lineage>
        <taxon>Bacteria</taxon>
        <taxon>Pseudomonadati</taxon>
        <taxon>Pseudomonadota</taxon>
        <taxon>Alphaproteobacteria</taxon>
        <taxon>Rhodobacterales</taxon>
        <taxon>Paracoccaceae</taxon>
        <taxon>Aliiroseovarius</taxon>
    </lineage>
</organism>
<keyword evidence="1" id="KW-1133">Transmembrane helix</keyword>
<feature type="transmembrane region" description="Helical" evidence="1">
    <location>
        <begin position="7"/>
        <end position="29"/>
    </location>
</feature>
<sequence>MSKTRFIFLITMVILAGGLTVAVAGWAASAGQLNGQVAMALLPLVMLASIAWRALTAERDK</sequence>
<dbReference type="AlphaFoldDB" id="A0A545SWJ8"/>
<dbReference type="EMBL" id="VICH01000004">
    <property type="protein sequence ID" value="TQV69324.1"/>
    <property type="molecule type" value="Genomic_DNA"/>
</dbReference>
<dbReference type="Proteomes" id="UP000315816">
    <property type="component" value="Unassembled WGS sequence"/>
</dbReference>
<gene>
    <name evidence="2" type="ORF">FIL88_07160</name>
</gene>
<evidence type="ECO:0000313" key="2">
    <source>
        <dbReference type="EMBL" id="TQV69324.1"/>
    </source>
</evidence>
<dbReference type="OrthoDB" id="7873377at2"/>
<evidence type="ECO:0000313" key="3">
    <source>
        <dbReference type="Proteomes" id="UP000315816"/>
    </source>
</evidence>
<keyword evidence="1" id="KW-0472">Membrane</keyword>